<gene>
    <name evidence="2" type="ORF">RASY3_05365</name>
</gene>
<sequence length="197" mass="22507">MGGFILFFAVAAAFLLINLSRIYLIGKFIKGPQKFNNDVAQGEESKTVKTSGFLLELPFLAAGMYMMILALFKVGHGEKLYTEIPEGGGTITLLFMGCVFVFFTILKFTYNEEREAKFFVKRGLFCWLTGVIITAAMVLFNYGMMMEPDRFTGFDEYNWHEMLTKCIPCSLIGSLIILTVLMALHIFIQYKRFYSKY</sequence>
<dbReference type="PATRIC" id="fig|1341156.4.peg.1491"/>
<dbReference type="Proteomes" id="UP000021369">
    <property type="component" value="Unassembled WGS sequence"/>
</dbReference>
<dbReference type="OrthoDB" id="9897463at2"/>
<feature type="transmembrane region" description="Helical" evidence="1">
    <location>
        <begin position="162"/>
        <end position="188"/>
    </location>
</feature>
<feature type="transmembrane region" description="Helical" evidence="1">
    <location>
        <begin position="122"/>
        <end position="142"/>
    </location>
</feature>
<comment type="caution">
    <text evidence="2">The sequence shown here is derived from an EMBL/GenBank/DDBJ whole genome shotgun (WGS) entry which is preliminary data.</text>
</comment>
<reference evidence="2 3" key="1">
    <citation type="submission" date="2013-06" db="EMBL/GenBank/DDBJ databases">
        <title>Rumen cellulosomics: divergent fiber-degrading strategies revealed by comparative genome-wide analysis of six Ruminococcal strains.</title>
        <authorList>
            <person name="Dassa B."/>
            <person name="Borovok I."/>
            <person name="Lamed R."/>
            <person name="Flint H."/>
            <person name="Yeoman C.J."/>
            <person name="White B."/>
            <person name="Bayer E.A."/>
        </authorList>
    </citation>
    <scope>NUCLEOTIDE SEQUENCE [LARGE SCALE GENOMIC DNA]</scope>
    <source>
        <strain evidence="2 3">SY3</strain>
    </source>
</reference>
<keyword evidence="1" id="KW-0472">Membrane</keyword>
<evidence type="ECO:0000256" key="1">
    <source>
        <dbReference type="SAM" id="Phobius"/>
    </source>
</evidence>
<feature type="transmembrane region" description="Helical" evidence="1">
    <location>
        <begin position="92"/>
        <end position="110"/>
    </location>
</feature>
<name>A0A011UHF0_RUMAL</name>
<keyword evidence="3" id="KW-1185">Reference proteome</keyword>
<feature type="transmembrane region" description="Helical" evidence="1">
    <location>
        <begin position="53"/>
        <end position="72"/>
    </location>
</feature>
<proteinExistence type="predicted"/>
<evidence type="ECO:0000313" key="3">
    <source>
        <dbReference type="Proteomes" id="UP000021369"/>
    </source>
</evidence>
<dbReference type="AlphaFoldDB" id="A0A011UHF0"/>
<dbReference type="RefSeq" id="WP_037285857.1">
    <property type="nucleotide sequence ID" value="NZ_JEOB01000002.1"/>
</dbReference>
<feature type="transmembrane region" description="Helical" evidence="1">
    <location>
        <begin position="6"/>
        <end position="24"/>
    </location>
</feature>
<keyword evidence="1" id="KW-0812">Transmembrane</keyword>
<dbReference type="EMBL" id="JEOB01000002">
    <property type="protein sequence ID" value="EXM40089.1"/>
    <property type="molecule type" value="Genomic_DNA"/>
</dbReference>
<evidence type="ECO:0000313" key="2">
    <source>
        <dbReference type="EMBL" id="EXM40089.1"/>
    </source>
</evidence>
<protein>
    <submittedName>
        <fullName evidence="2">Uncharacterized protein</fullName>
    </submittedName>
</protein>
<accession>A0A011UHF0</accession>
<keyword evidence="1" id="KW-1133">Transmembrane helix</keyword>
<organism evidence="2 3">
    <name type="scientific">Ruminococcus albus SY3</name>
    <dbReference type="NCBI Taxonomy" id="1341156"/>
    <lineage>
        <taxon>Bacteria</taxon>
        <taxon>Bacillati</taxon>
        <taxon>Bacillota</taxon>
        <taxon>Clostridia</taxon>
        <taxon>Eubacteriales</taxon>
        <taxon>Oscillospiraceae</taxon>
        <taxon>Ruminococcus</taxon>
    </lineage>
</organism>